<keyword evidence="2" id="KW-0472">Membrane</keyword>
<feature type="region of interest" description="Disordered" evidence="1">
    <location>
        <begin position="1"/>
        <end position="32"/>
    </location>
</feature>
<organism evidence="3">
    <name type="scientific">Aegilops tauschii</name>
    <name type="common">Tausch's goatgrass</name>
    <name type="synonym">Aegilops squarrosa</name>
    <dbReference type="NCBI Taxonomy" id="37682"/>
    <lineage>
        <taxon>Eukaryota</taxon>
        <taxon>Viridiplantae</taxon>
        <taxon>Streptophyta</taxon>
        <taxon>Embryophyta</taxon>
        <taxon>Tracheophyta</taxon>
        <taxon>Spermatophyta</taxon>
        <taxon>Magnoliopsida</taxon>
        <taxon>Liliopsida</taxon>
        <taxon>Poales</taxon>
        <taxon>Poaceae</taxon>
        <taxon>BOP clade</taxon>
        <taxon>Pooideae</taxon>
        <taxon>Triticodae</taxon>
        <taxon>Triticeae</taxon>
        <taxon>Triticinae</taxon>
        <taxon>Aegilops</taxon>
    </lineage>
</organism>
<reference evidence="3" key="1">
    <citation type="submission" date="2015-06" db="UniProtKB">
        <authorList>
            <consortium name="EnsemblPlants"/>
        </authorList>
    </citation>
    <scope>IDENTIFICATION</scope>
</reference>
<accession>N1R3M2</accession>
<proteinExistence type="predicted"/>
<keyword evidence="2" id="KW-0812">Transmembrane</keyword>
<evidence type="ECO:0000313" key="3">
    <source>
        <dbReference type="EnsemblPlants" id="EMT16527"/>
    </source>
</evidence>
<dbReference type="PANTHER" id="PTHR24177:SF430">
    <property type="entry name" value="OS06G0295000 PROTEIN"/>
    <property type="match status" value="1"/>
</dbReference>
<dbReference type="GO" id="GO:0016020">
    <property type="term" value="C:membrane"/>
    <property type="evidence" value="ECO:0007669"/>
    <property type="project" value="TreeGrafter"/>
</dbReference>
<dbReference type="InterPro" id="IPR026961">
    <property type="entry name" value="PGG_dom"/>
</dbReference>
<keyword evidence="2" id="KW-1133">Transmembrane helix</keyword>
<dbReference type="AlphaFoldDB" id="N1R3M2"/>
<feature type="transmembrane region" description="Helical" evidence="2">
    <location>
        <begin position="233"/>
        <end position="255"/>
    </location>
</feature>
<dbReference type="Pfam" id="PF13962">
    <property type="entry name" value="PGG"/>
    <property type="match status" value="1"/>
</dbReference>
<evidence type="ECO:0000256" key="1">
    <source>
        <dbReference type="SAM" id="MobiDB-lite"/>
    </source>
</evidence>
<feature type="transmembrane region" description="Helical" evidence="2">
    <location>
        <begin position="261"/>
        <end position="285"/>
    </location>
</feature>
<sequence length="291" mass="32215">MSEGDKANTVAISSGDSSQSQPQETITIDNQRPHMSVDDLLKAIKGANGMPVLFIPSSDGRLAAGGVDGLHPNLVPDNSISEKKNQQDFRAWLLLLTARPARRLLGRRRQGKQARGGLAAVAVDGLHPNLVPDNSISEKKNQQDFRAWLLLLTSLVATVTFTAGLAPPGGFWDADDRANRHIAGTSIMRDKFPRMYLVFYYSNTTAFFTSLMIIGMLAKNVYNKETVVLKNRFFLALVGLCFVTLGTSYITGTWVSPRGGVYNIVMFVVVICYMSMHWVLDFIVWMQRRAT</sequence>
<dbReference type="PANTHER" id="PTHR24177">
    <property type="entry name" value="CASKIN"/>
    <property type="match status" value="1"/>
</dbReference>
<evidence type="ECO:0000256" key="2">
    <source>
        <dbReference type="SAM" id="Phobius"/>
    </source>
</evidence>
<protein>
    <submittedName>
        <fullName evidence="3">Uncharacterized protein</fullName>
    </submittedName>
</protein>
<feature type="compositionally biased region" description="Polar residues" evidence="1">
    <location>
        <begin position="10"/>
        <end position="30"/>
    </location>
</feature>
<name>N1R3M2_AEGTA</name>
<dbReference type="EnsemblPlants" id="EMT16527">
    <property type="protein sequence ID" value="EMT16527"/>
    <property type="gene ID" value="F775_33168"/>
</dbReference>
<feature type="transmembrane region" description="Helical" evidence="2">
    <location>
        <begin position="147"/>
        <end position="166"/>
    </location>
</feature>
<feature type="transmembrane region" description="Helical" evidence="2">
    <location>
        <begin position="198"/>
        <end position="221"/>
    </location>
</feature>